<dbReference type="AlphaFoldDB" id="A0AAV7GN66"/>
<proteinExistence type="predicted"/>
<dbReference type="Proteomes" id="UP000775213">
    <property type="component" value="Unassembled WGS sequence"/>
</dbReference>
<dbReference type="EMBL" id="JAGFBR010000012">
    <property type="protein sequence ID" value="KAH0457596.1"/>
    <property type="molecule type" value="Genomic_DNA"/>
</dbReference>
<organism evidence="1 2">
    <name type="scientific">Dendrobium chrysotoxum</name>
    <name type="common">Orchid</name>
    <dbReference type="NCBI Taxonomy" id="161865"/>
    <lineage>
        <taxon>Eukaryota</taxon>
        <taxon>Viridiplantae</taxon>
        <taxon>Streptophyta</taxon>
        <taxon>Embryophyta</taxon>
        <taxon>Tracheophyta</taxon>
        <taxon>Spermatophyta</taxon>
        <taxon>Magnoliopsida</taxon>
        <taxon>Liliopsida</taxon>
        <taxon>Asparagales</taxon>
        <taxon>Orchidaceae</taxon>
        <taxon>Epidendroideae</taxon>
        <taxon>Malaxideae</taxon>
        <taxon>Dendrobiinae</taxon>
        <taxon>Dendrobium</taxon>
    </lineage>
</organism>
<reference evidence="1 2" key="1">
    <citation type="journal article" date="2021" name="Hortic Res">
        <title>Chromosome-scale assembly of the Dendrobium chrysotoxum genome enhances the understanding of orchid evolution.</title>
        <authorList>
            <person name="Zhang Y."/>
            <person name="Zhang G.Q."/>
            <person name="Zhang D."/>
            <person name="Liu X.D."/>
            <person name="Xu X.Y."/>
            <person name="Sun W.H."/>
            <person name="Yu X."/>
            <person name="Zhu X."/>
            <person name="Wang Z.W."/>
            <person name="Zhao X."/>
            <person name="Zhong W.Y."/>
            <person name="Chen H."/>
            <person name="Yin W.L."/>
            <person name="Huang T."/>
            <person name="Niu S.C."/>
            <person name="Liu Z.J."/>
        </authorList>
    </citation>
    <scope>NUCLEOTIDE SEQUENCE [LARGE SCALE GENOMIC DNA]</scope>
    <source>
        <strain evidence="1">Lindl</strain>
    </source>
</reference>
<protein>
    <submittedName>
        <fullName evidence="1">Uncharacterized protein</fullName>
    </submittedName>
</protein>
<evidence type="ECO:0000313" key="2">
    <source>
        <dbReference type="Proteomes" id="UP000775213"/>
    </source>
</evidence>
<comment type="caution">
    <text evidence="1">The sequence shown here is derived from an EMBL/GenBank/DDBJ whole genome shotgun (WGS) entry which is preliminary data.</text>
</comment>
<keyword evidence="2" id="KW-1185">Reference proteome</keyword>
<gene>
    <name evidence="1" type="ORF">IEQ34_012911</name>
</gene>
<name>A0AAV7GN66_DENCH</name>
<evidence type="ECO:0000313" key="1">
    <source>
        <dbReference type="EMBL" id="KAH0457596.1"/>
    </source>
</evidence>
<accession>A0AAV7GN66</accession>
<sequence>MTESSLFPCNESWFILLKYPISAGIGPEKRLLLRSIFTKLAAFEISGGSPPENLLFCKNSADKFLAFPIYFVKLP</sequence>